<dbReference type="InParanoid" id="D7G8T8"/>
<evidence type="ECO:0000313" key="3">
    <source>
        <dbReference type="Proteomes" id="UP000002630"/>
    </source>
</evidence>
<accession>D7G8T8</accession>
<reference evidence="2 3" key="1">
    <citation type="journal article" date="2010" name="Nature">
        <title>The Ectocarpus genome and the independent evolution of multicellularity in brown algae.</title>
        <authorList>
            <person name="Cock J.M."/>
            <person name="Sterck L."/>
            <person name="Rouze P."/>
            <person name="Scornet D."/>
            <person name="Allen A.E."/>
            <person name="Amoutzias G."/>
            <person name="Anthouard V."/>
            <person name="Artiguenave F."/>
            <person name="Aury J.M."/>
            <person name="Badger J.H."/>
            <person name="Beszteri B."/>
            <person name="Billiau K."/>
            <person name="Bonnet E."/>
            <person name="Bothwell J.H."/>
            <person name="Bowler C."/>
            <person name="Boyen C."/>
            <person name="Brownlee C."/>
            <person name="Carrano C.J."/>
            <person name="Charrier B."/>
            <person name="Cho G.Y."/>
            <person name="Coelho S.M."/>
            <person name="Collen J."/>
            <person name="Corre E."/>
            <person name="Da Silva C."/>
            <person name="Delage L."/>
            <person name="Delaroque N."/>
            <person name="Dittami S.M."/>
            <person name="Doulbeau S."/>
            <person name="Elias M."/>
            <person name="Farnham G."/>
            <person name="Gachon C.M."/>
            <person name="Gschloessl B."/>
            <person name="Heesch S."/>
            <person name="Jabbari K."/>
            <person name="Jubin C."/>
            <person name="Kawai H."/>
            <person name="Kimura K."/>
            <person name="Kloareg B."/>
            <person name="Kupper F.C."/>
            <person name="Lang D."/>
            <person name="Le Bail A."/>
            <person name="Leblanc C."/>
            <person name="Lerouge P."/>
            <person name="Lohr M."/>
            <person name="Lopez P.J."/>
            <person name="Martens C."/>
            <person name="Maumus F."/>
            <person name="Michel G."/>
            <person name="Miranda-Saavedra D."/>
            <person name="Morales J."/>
            <person name="Moreau H."/>
            <person name="Motomura T."/>
            <person name="Nagasato C."/>
            <person name="Napoli C.A."/>
            <person name="Nelson D.R."/>
            <person name="Nyvall-Collen P."/>
            <person name="Peters A.F."/>
            <person name="Pommier C."/>
            <person name="Potin P."/>
            <person name="Poulain J."/>
            <person name="Quesneville H."/>
            <person name="Read B."/>
            <person name="Rensing S.A."/>
            <person name="Ritter A."/>
            <person name="Rousvoal S."/>
            <person name="Samanta M."/>
            <person name="Samson G."/>
            <person name="Schroeder D.C."/>
            <person name="Segurens B."/>
            <person name="Strittmatter M."/>
            <person name="Tonon T."/>
            <person name="Tregear J.W."/>
            <person name="Valentin K."/>
            <person name="von Dassow P."/>
            <person name="Yamagishi T."/>
            <person name="Van de Peer Y."/>
            <person name="Wincker P."/>
        </authorList>
    </citation>
    <scope>NUCLEOTIDE SEQUENCE [LARGE SCALE GENOMIC DNA]</scope>
    <source>
        <strain evidence="3">Ec32 / CCAP1310/4</strain>
    </source>
</reference>
<dbReference type="EMBL" id="FN649735">
    <property type="protein sequence ID" value="CBJ28106.1"/>
    <property type="molecule type" value="Genomic_DNA"/>
</dbReference>
<proteinExistence type="predicted"/>
<gene>
    <name evidence="2" type="ORF">Esi_0092_0004</name>
</gene>
<sequence>MFLLRGYLHPACFNMPAARCILNYVLTGLVQKLERACLIRSVCLCCSRLTCPLLPFRKVWDGLRWDKHLPEHWDDPDAAAVAKQEAKATHYLGDTCKHKSHLFHSLTHYKLYLVSKVSAKIRGDSGLEPENFRGEGGPHTSKKKKKRCLNFSENEFESLSALLRKADDLNGVKWGGRAGVRGGHGKTFLEMGAASSILDWLSGEAQQGQYGDLDLGDLEGQRAGLGVGESEDEDEEEFHVGRGRRWRTVGSSGGRYG</sequence>
<feature type="region of interest" description="Disordered" evidence="1">
    <location>
        <begin position="224"/>
        <end position="257"/>
    </location>
</feature>
<protein>
    <submittedName>
        <fullName evidence="2">Uncharacterized protein</fullName>
    </submittedName>
</protein>
<evidence type="ECO:0000313" key="2">
    <source>
        <dbReference type="EMBL" id="CBJ28106.1"/>
    </source>
</evidence>
<dbReference type="AlphaFoldDB" id="D7G8T8"/>
<keyword evidence="3" id="KW-1185">Reference proteome</keyword>
<dbReference type="EMBL" id="FN649160">
    <property type="protein sequence ID" value="CBJ28106.1"/>
    <property type="molecule type" value="Genomic_DNA"/>
</dbReference>
<evidence type="ECO:0000256" key="1">
    <source>
        <dbReference type="SAM" id="MobiDB-lite"/>
    </source>
</evidence>
<organism evidence="2 3">
    <name type="scientific">Ectocarpus siliculosus</name>
    <name type="common">Brown alga</name>
    <name type="synonym">Conferva siliculosa</name>
    <dbReference type="NCBI Taxonomy" id="2880"/>
    <lineage>
        <taxon>Eukaryota</taxon>
        <taxon>Sar</taxon>
        <taxon>Stramenopiles</taxon>
        <taxon>Ochrophyta</taxon>
        <taxon>PX clade</taxon>
        <taxon>Phaeophyceae</taxon>
        <taxon>Ectocarpales</taxon>
        <taxon>Ectocarpaceae</taxon>
        <taxon>Ectocarpus</taxon>
    </lineage>
</organism>
<name>D7G8T8_ECTSI</name>
<dbReference type="Proteomes" id="UP000002630">
    <property type="component" value="Linkage Group LG10"/>
</dbReference>